<dbReference type="RefSeq" id="WP_254009871.1">
    <property type="nucleotide sequence ID" value="NZ_JAMZMM010000005.1"/>
</dbReference>
<feature type="modified residue" description="4-aspartylphosphate" evidence="2">
    <location>
        <position position="56"/>
    </location>
</feature>
<dbReference type="InterPro" id="IPR050595">
    <property type="entry name" value="Bact_response_regulator"/>
</dbReference>
<accession>A0AAE3GME8</accession>
<dbReference type="InterPro" id="IPR001789">
    <property type="entry name" value="Sig_transdc_resp-reg_receiver"/>
</dbReference>
<evidence type="ECO:0000313" key="4">
    <source>
        <dbReference type="EMBL" id="MCP2727054.1"/>
    </source>
</evidence>
<name>A0AAE3GME8_9CYAN</name>
<evidence type="ECO:0000256" key="1">
    <source>
        <dbReference type="ARBA" id="ARBA00022553"/>
    </source>
</evidence>
<dbReference type="SMART" id="SM00448">
    <property type="entry name" value="REC"/>
    <property type="match status" value="1"/>
</dbReference>
<dbReference type="PANTHER" id="PTHR44591">
    <property type="entry name" value="STRESS RESPONSE REGULATOR PROTEIN 1"/>
    <property type="match status" value="1"/>
</dbReference>
<dbReference type="Gene3D" id="3.40.50.2300">
    <property type="match status" value="1"/>
</dbReference>
<dbReference type="PANTHER" id="PTHR44591:SF22">
    <property type="entry name" value="CHEY SUBFAMILY"/>
    <property type="match status" value="1"/>
</dbReference>
<reference evidence="4" key="1">
    <citation type="submission" date="2022-06" db="EMBL/GenBank/DDBJ databases">
        <title>New cyanobacteria of genus Symplocastrum in benthos of Lake Baikal.</title>
        <authorList>
            <person name="Sorokovikova E."/>
            <person name="Tikhonova I."/>
            <person name="Krasnopeev A."/>
            <person name="Evseev P."/>
            <person name="Gladkikh A."/>
            <person name="Belykh O."/>
        </authorList>
    </citation>
    <scope>NUCLEOTIDE SEQUENCE</scope>
    <source>
        <strain evidence="4">BBK-W-15</strain>
    </source>
</reference>
<proteinExistence type="predicted"/>
<sequence length="125" mass="13715">MTNIKTILIIDDEYRIREVTKMILEMIAGWTVLTANSGYEGIAIAQSDHPDAIILDMMMPDLDGTQTLARLQGDTATQSIPVLLITAKAMSLEAKQLSNGVKAIIEKPFDPLQLPNTIANALGWY</sequence>
<dbReference type="CDD" id="cd17552">
    <property type="entry name" value="REC_RR468-like"/>
    <property type="match status" value="1"/>
</dbReference>
<gene>
    <name evidence="4" type="ORF">NJ959_01005</name>
</gene>
<protein>
    <submittedName>
        <fullName evidence="4">Response regulator</fullName>
    </submittedName>
</protein>
<feature type="domain" description="Response regulatory" evidence="3">
    <location>
        <begin position="6"/>
        <end position="122"/>
    </location>
</feature>
<dbReference type="PROSITE" id="PS50110">
    <property type="entry name" value="RESPONSE_REGULATORY"/>
    <property type="match status" value="1"/>
</dbReference>
<comment type="caution">
    <text evidence="4">The sequence shown here is derived from an EMBL/GenBank/DDBJ whole genome shotgun (WGS) entry which is preliminary data.</text>
</comment>
<dbReference type="GO" id="GO:0000160">
    <property type="term" value="P:phosphorelay signal transduction system"/>
    <property type="evidence" value="ECO:0007669"/>
    <property type="project" value="InterPro"/>
</dbReference>
<keyword evidence="1 2" id="KW-0597">Phosphoprotein</keyword>
<dbReference type="InterPro" id="IPR011006">
    <property type="entry name" value="CheY-like_superfamily"/>
</dbReference>
<dbReference type="SUPFAM" id="SSF52172">
    <property type="entry name" value="CheY-like"/>
    <property type="match status" value="1"/>
</dbReference>
<organism evidence="4 5">
    <name type="scientific">Limnofasciculus baicalensis BBK-W-15</name>
    <dbReference type="NCBI Taxonomy" id="2699891"/>
    <lineage>
        <taxon>Bacteria</taxon>
        <taxon>Bacillati</taxon>
        <taxon>Cyanobacteriota</taxon>
        <taxon>Cyanophyceae</taxon>
        <taxon>Coleofasciculales</taxon>
        <taxon>Coleofasciculaceae</taxon>
        <taxon>Limnofasciculus</taxon>
        <taxon>Limnofasciculus baicalensis</taxon>
    </lineage>
</organism>
<evidence type="ECO:0000313" key="5">
    <source>
        <dbReference type="Proteomes" id="UP001204953"/>
    </source>
</evidence>
<keyword evidence="5" id="KW-1185">Reference proteome</keyword>
<evidence type="ECO:0000259" key="3">
    <source>
        <dbReference type="PROSITE" id="PS50110"/>
    </source>
</evidence>
<dbReference type="Proteomes" id="UP001204953">
    <property type="component" value="Unassembled WGS sequence"/>
</dbReference>
<dbReference type="Pfam" id="PF00072">
    <property type="entry name" value="Response_reg"/>
    <property type="match status" value="1"/>
</dbReference>
<evidence type="ECO:0000256" key="2">
    <source>
        <dbReference type="PROSITE-ProRule" id="PRU00169"/>
    </source>
</evidence>
<dbReference type="EMBL" id="JAMZMM010000005">
    <property type="protein sequence ID" value="MCP2727054.1"/>
    <property type="molecule type" value="Genomic_DNA"/>
</dbReference>
<dbReference type="AlphaFoldDB" id="A0AAE3GME8"/>